<organism evidence="1 2">
    <name type="scientific">Laedolimicola intestinihominis</name>
    <dbReference type="NCBI Taxonomy" id="3133166"/>
    <lineage>
        <taxon>Bacteria</taxon>
        <taxon>Bacillati</taxon>
        <taxon>Bacillota</taxon>
        <taxon>Clostridia</taxon>
        <taxon>Lachnospirales</taxon>
        <taxon>Lachnospiraceae</taxon>
        <taxon>Laedolimicola</taxon>
    </lineage>
</organism>
<comment type="caution">
    <text evidence="1">The sequence shown here is derived from an EMBL/GenBank/DDBJ whole genome shotgun (WGS) entry which is preliminary data.</text>
</comment>
<proteinExistence type="predicted"/>
<dbReference type="RefSeq" id="WP_349163508.1">
    <property type="nucleotide sequence ID" value="NZ_JBBMFE010000001.1"/>
</dbReference>
<dbReference type="EMBL" id="JBBMFE010000001">
    <property type="protein sequence ID" value="MEQ2471258.1"/>
    <property type="molecule type" value="Genomic_DNA"/>
</dbReference>
<sequence>MEPHIIYLSEEDGEMLHDLLSMPEEEQRFFRMIIEIGHRKIFSEEDFSFFIHYCMKQMAQEESPF</sequence>
<evidence type="ECO:0000313" key="1">
    <source>
        <dbReference type="EMBL" id="MEQ2471258.1"/>
    </source>
</evidence>
<reference evidence="1 2" key="1">
    <citation type="submission" date="2024-03" db="EMBL/GenBank/DDBJ databases">
        <title>Human intestinal bacterial collection.</title>
        <authorList>
            <person name="Pauvert C."/>
            <person name="Hitch T.C.A."/>
            <person name="Clavel T."/>
        </authorList>
    </citation>
    <scope>NUCLEOTIDE SEQUENCE [LARGE SCALE GENOMIC DNA]</scope>
    <source>
        <strain evidence="1 2">CLA-AA-H132</strain>
    </source>
</reference>
<evidence type="ECO:0000313" key="2">
    <source>
        <dbReference type="Proteomes" id="UP001438008"/>
    </source>
</evidence>
<gene>
    <name evidence="1" type="ORF">WMO29_01910</name>
</gene>
<protein>
    <submittedName>
        <fullName evidence="1">Uncharacterized protein</fullName>
    </submittedName>
</protein>
<keyword evidence="2" id="KW-1185">Reference proteome</keyword>
<accession>A0ABV1FD23</accession>
<name>A0ABV1FD23_9FIRM</name>
<dbReference type="Proteomes" id="UP001438008">
    <property type="component" value="Unassembled WGS sequence"/>
</dbReference>